<accession>A0A1U7TVN3</accession>
<keyword evidence="1" id="KW-1015">Disulfide bond</keyword>
<evidence type="ECO:0000313" key="5">
    <source>
        <dbReference type="RefSeq" id="XP_008061890.1"/>
    </source>
</evidence>
<organism evidence="4 5">
    <name type="scientific">Carlito syrichta</name>
    <name type="common">Philippine tarsier</name>
    <name type="synonym">Tarsius syrichta</name>
    <dbReference type="NCBI Taxonomy" id="1868482"/>
    <lineage>
        <taxon>Eukaryota</taxon>
        <taxon>Metazoa</taxon>
        <taxon>Chordata</taxon>
        <taxon>Craniata</taxon>
        <taxon>Vertebrata</taxon>
        <taxon>Euteleostomi</taxon>
        <taxon>Mammalia</taxon>
        <taxon>Eutheria</taxon>
        <taxon>Euarchontoglires</taxon>
        <taxon>Primates</taxon>
        <taxon>Haplorrhini</taxon>
        <taxon>Tarsiiformes</taxon>
        <taxon>Tarsiidae</taxon>
        <taxon>Carlito</taxon>
    </lineage>
</organism>
<name>A0A1U7TVN3_CARSF</name>
<feature type="disulfide bond" evidence="1">
    <location>
        <begin position="178"/>
        <end position="187"/>
    </location>
</feature>
<evidence type="ECO:0000313" key="4">
    <source>
        <dbReference type="Proteomes" id="UP000189704"/>
    </source>
</evidence>
<dbReference type="Proteomes" id="UP000189704">
    <property type="component" value="Unplaced"/>
</dbReference>
<dbReference type="SMART" id="SM00181">
    <property type="entry name" value="EGF"/>
    <property type="match status" value="3"/>
</dbReference>
<dbReference type="RefSeq" id="XP_008061890.1">
    <property type="nucleotide sequence ID" value="XM_008063699.1"/>
</dbReference>
<protein>
    <submittedName>
        <fullName evidence="5">Mucin-4</fullName>
    </submittedName>
</protein>
<evidence type="ECO:0000259" key="3">
    <source>
        <dbReference type="PROSITE" id="PS50026"/>
    </source>
</evidence>
<feature type="domain" description="EGF-like" evidence="3">
    <location>
        <begin position="360"/>
        <end position="399"/>
    </location>
</feature>
<keyword evidence="1" id="KW-0245">EGF-like domain</keyword>
<dbReference type="PROSITE" id="PS50026">
    <property type="entry name" value="EGF_3"/>
    <property type="match status" value="2"/>
</dbReference>
<evidence type="ECO:0000256" key="2">
    <source>
        <dbReference type="SAM" id="Phobius"/>
    </source>
</evidence>
<proteinExistence type="predicted"/>
<dbReference type="InterPro" id="IPR000742">
    <property type="entry name" value="EGF"/>
</dbReference>
<dbReference type="KEGG" id="csyr:103266054"/>
<evidence type="ECO:0000256" key="1">
    <source>
        <dbReference type="PROSITE-ProRule" id="PRU00076"/>
    </source>
</evidence>
<dbReference type="GeneID" id="103266054"/>
<gene>
    <name evidence="5" type="primary">LOC103266054</name>
</gene>
<dbReference type="PANTHER" id="PTHR13802:SF52">
    <property type="entry name" value="MUCIN-4"/>
    <property type="match status" value="1"/>
</dbReference>
<dbReference type="PANTHER" id="PTHR13802">
    <property type="entry name" value="MUCIN 4-RELATED"/>
    <property type="match status" value="1"/>
</dbReference>
<keyword evidence="2" id="KW-0812">Transmembrane</keyword>
<keyword evidence="2" id="KW-0472">Membrane</keyword>
<dbReference type="OrthoDB" id="4405280at2759"/>
<keyword evidence="2" id="KW-1133">Transmembrane helix</keyword>
<dbReference type="GO" id="GO:0005176">
    <property type="term" value="F:ErbB-2 class receptor binding"/>
    <property type="evidence" value="ECO:0007669"/>
    <property type="project" value="TreeGrafter"/>
</dbReference>
<dbReference type="AlphaFoldDB" id="A0A1U7TVN3"/>
<feature type="domain" description="EGF-like" evidence="3">
    <location>
        <begin position="149"/>
        <end position="188"/>
    </location>
</feature>
<comment type="caution">
    <text evidence="1">Lacks conserved residue(s) required for the propagation of feature annotation.</text>
</comment>
<feature type="transmembrane region" description="Helical" evidence="2">
    <location>
        <begin position="407"/>
        <end position="430"/>
    </location>
</feature>
<dbReference type="InterPro" id="IPR051495">
    <property type="entry name" value="Epithelial_Barrier/Signaling"/>
</dbReference>
<sequence length="448" mass="50122">MLHARTHHITEQRSLPGLNCLIFPWAENGTLLWTPKSLEPFTLEILARSAKDGLSSILQPKTVVCNCRAKSQCLYNQTSWAGNSSLEVADCKCDKDTSGRYCQRFRDPCEEQCFPNVSCIPGKGCEACPPNLTGDGRHCAALENIFLCQNQSCPANYCYNHGHCYISQTLGCQPTCTCPPAFTDTRCFLAGNNFTPTVRQEPPLRVIRLLLSEDENASAADVNASVAYRLGTLDVRAFYRNRLVERVEQIPSGSSIQHWNVISEFQYRPRGPVIDFLNNQLLDAVVEAFLRRIWRKNKVPRSEAPRSEVPRNDVVFYPISREDLHDVTALNVSTLQNYFKCSGYQGYRLDYNPRSGFTCVSPCSEGYCDHGGQCQHLPDGPHCSCVPFSIYAPWGERCEHLSLKLGAFFGILFGALGALLLLGVGAFVVLRFWGCPRTSWSYPLDSES</sequence>
<reference evidence="5" key="1">
    <citation type="submission" date="2025-08" db="UniProtKB">
        <authorList>
            <consortium name="RefSeq"/>
        </authorList>
    </citation>
    <scope>IDENTIFICATION</scope>
</reference>
<keyword evidence="4" id="KW-1185">Reference proteome</keyword>